<name>A0AAV7JYD8_9METZ</name>
<reference evidence="12 13" key="1">
    <citation type="journal article" date="2023" name="BMC Biol.">
        <title>The compact genome of the sponge Oopsacas minuta (Hexactinellida) is lacking key metazoan core genes.</title>
        <authorList>
            <person name="Santini S."/>
            <person name="Schenkelaars Q."/>
            <person name="Jourda C."/>
            <person name="Duchesne M."/>
            <person name="Belahbib H."/>
            <person name="Rocher C."/>
            <person name="Selva M."/>
            <person name="Riesgo A."/>
            <person name="Vervoort M."/>
            <person name="Leys S.P."/>
            <person name="Kodjabachian L."/>
            <person name="Le Bivic A."/>
            <person name="Borchiellini C."/>
            <person name="Claverie J.M."/>
            <person name="Renard E."/>
        </authorList>
    </citation>
    <scope>NUCLEOTIDE SEQUENCE [LARGE SCALE GENOMIC DNA]</scope>
    <source>
        <strain evidence="12">SPO-2</strain>
    </source>
</reference>
<dbReference type="Pfam" id="PF09069">
    <property type="entry name" value="EF-hand_3"/>
    <property type="match status" value="1"/>
</dbReference>
<dbReference type="Gene3D" id="3.30.60.90">
    <property type="match status" value="1"/>
</dbReference>
<dbReference type="GO" id="GO:0045202">
    <property type="term" value="C:synapse"/>
    <property type="evidence" value="ECO:0007669"/>
    <property type="project" value="GOC"/>
</dbReference>
<dbReference type="Pfam" id="PF00569">
    <property type="entry name" value="ZZ"/>
    <property type="match status" value="1"/>
</dbReference>
<dbReference type="InterPro" id="IPR000433">
    <property type="entry name" value="Znf_ZZ"/>
</dbReference>
<keyword evidence="7" id="KW-0106">Calcium</keyword>
<dbReference type="PROSITE" id="PS50135">
    <property type="entry name" value="ZF_ZZ_2"/>
    <property type="match status" value="1"/>
</dbReference>
<dbReference type="InterPro" id="IPR015153">
    <property type="entry name" value="EF-hand_dom_typ1"/>
</dbReference>
<evidence type="ECO:0000256" key="8">
    <source>
        <dbReference type="ARBA" id="ARBA00023212"/>
    </source>
</evidence>
<evidence type="ECO:0000259" key="11">
    <source>
        <dbReference type="PROSITE" id="PS50135"/>
    </source>
</evidence>
<dbReference type="GO" id="GO:0005886">
    <property type="term" value="C:plasma membrane"/>
    <property type="evidence" value="ECO:0007669"/>
    <property type="project" value="TreeGrafter"/>
</dbReference>
<keyword evidence="3" id="KW-0963">Cytoplasm</keyword>
<evidence type="ECO:0000256" key="10">
    <source>
        <dbReference type="SAM" id="Coils"/>
    </source>
</evidence>
<comment type="caution">
    <text evidence="12">The sequence shown here is derived from an EMBL/GenBank/DDBJ whole genome shotgun (WGS) entry which is preliminary data.</text>
</comment>
<organism evidence="12 13">
    <name type="scientific">Oopsacas minuta</name>
    <dbReference type="NCBI Taxonomy" id="111878"/>
    <lineage>
        <taxon>Eukaryota</taxon>
        <taxon>Metazoa</taxon>
        <taxon>Porifera</taxon>
        <taxon>Hexactinellida</taxon>
        <taxon>Hexasterophora</taxon>
        <taxon>Lyssacinosida</taxon>
        <taxon>Leucopsacidae</taxon>
        <taxon>Oopsacas</taxon>
    </lineage>
</organism>
<evidence type="ECO:0000256" key="6">
    <source>
        <dbReference type="ARBA" id="ARBA00022833"/>
    </source>
</evidence>
<evidence type="ECO:0000256" key="9">
    <source>
        <dbReference type="PROSITE-ProRule" id="PRU00228"/>
    </source>
</evidence>
<dbReference type="SUPFAM" id="SSF57850">
    <property type="entry name" value="RING/U-box"/>
    <property type="match status" value="1"/>
</dbReference>
<evidence type="ECO:0000256" key="4">
    <source>
        <dbReference type="ARBA" id="ARBA00022723"/>
    </source>
</evidence>
<keyword evidence="8" id="KW-0206">Cytoskeleton</keyword>
<dbReference type="Proteomes" id="UP001165289">
    <property type="component" value="Unassembled WGS sequence"/>
</dbReference>
<dbReference type="GO" id="GO:0005737">
    <property type="term" value="C:cytoplasm"/>
    <property type="evidence" value="ECO:0007669"/>
    <property type="project" value="UniProtKB-SubCell"/>
</dbReference>
<sequence>MPEIEIASSPAVIFSNLEVTENEEYQSADPIPPSIRIPQLEWTRSMTSNYIPYYVTISPSEGLPRSSWLHPVLSEFLDSFPLLEEHNRYAAYRTAYKLRSLQTLTRLSRLHLASFYQSLSQHKLLLPSAPYFLSPLQLEDLLATAFSKSNFSGLEGSRAQLIATATELSLNFLLSCYDPGRTGAISLSSVKAAVTLLSVAPLNDKYKYLFQLTADTRKPSIDKQSFKQLLTDLLRLTVFLEESLAFGDKAINASYHSLLDTTGKQDSVNFQLSLREFLDWSVLEPQSLVWIPTLHRVAAIENTKHSVKCGICRSYPIKGFNFRCQKCTNLNICQHCFFSQRTNNMHKITHPIREYTLPTTSKEDIKDMLRVLRNKLSVSHYRKSKNKQSYLLHEKDMEVEPVISSTDEDDIHDDIRILAARLRDIESSPVAVLSGDVNDENTKLRTRLDYLEDKNRELQSLLDANQPTSSDMVSRYSIADNTRQYNRMSRSLQQERMEIRVNVLENHNKSLEEQLFSLRRSLGVGEREESQPADNVITTDKTNKFSEEDSLFALVSRMLSDSVTSKQRRLNPAVSDAVTGLGESLASMVADIQEYSSK</sequence>
<dbReference type="GO" id="GO:0099536">
    <property type="term" value="P:synaptic signaling"/>
    <property type="evidence" value="ECO:0007669"/>
    <property type="project" value="TreeGrafter"/>
</dbReference>
<dbReference type="SMART" id="SM00291">
    <property type="entry name" value="ZnF_ZZ"/>
    <property type="match status" value="1"/>
</dbReference>
<dbReference type="SUPFAM" id="SSF47473">
    <property type="entry name" value="EF-hand"/>
    <property type="match status" value="2"/>
</dbReference>
<accession>A0AAV7JYD8</accession>
<keyword evidence="6" id="KW-0862">Zinc</keyword>
<dbReference type="InterPro" id="IPR015154">
    <property type="entry name" value="EF-hand_dom_typ2"/>
</dbReference>
<evidence type="ECO:0000256" key="2">
    <source>
        <dbReference type="ARBA" id="ARBA00004278"/>
    </source>
</evidence>
<dbReference type="InterPro" id="IPR050774">
    <property type="entry name" value="KCMF1/Dystrophin"/>
</dbReference>
<dbReference type="PANTHER" id="PTHR12268">
    <property type="entry name" value="E3 UBIQUITIN-PROTEIN LIGASE KCMF1"/>
    <property type="match status" value="1"/>
</dbReference>
<keyword evidence="13" id="KW-1185">Reference proteome</keyword>
<evidence type="ECO:0000313" key="12">
    <source>
        <dbReference type="EMBL" id="KAI6653494.1"/>
    </source>
</evidence>
<dbReference type="InterPro" id="IPR011992">
    <property type="entry name" value="EF-hand-dom_pair"/>
</dbReference>
<keyword evidence="4" id="KW-0479">Metal-binding</keyword>
<dbReference type="PANTHER" id="PTHR12268:SF14">
    <property type="entry name" value="DYSTROPHIN-1"/>
    <property type="match status" value="1"/>
</dbReference>
<evidence type="ECO:0000313" key="13">
    <source>
        <dbReference type="Proteomes" id="UP001165289"/>
    </source>
</evidence>
<keyword evidence="5 9" id="KW-0863">Zinc-finger</keyword>
<dbReference type="GO" id="GO:0008270">
    <property type="term" value="F:zinc ion binding"/>
    <property type="evidence" value="ECO:0007669"/>
    <property type="project" value="UniProtKB-KW"/>
</dbReference>
<dbReference type="EMBL" id="JAKMXF010000266">
    <property type="protein sequence ID" value="KAI6653494.1"/>
    <property type="molecule type" value="Genomic_DNA"/>
</dbReference>
<comment type="subcellular location">
    <subcellularLocation>
        <location evidence="2">Cell membrane</location>
        <location evidence="2">Sarcolemma</location>
        <topology evidence="2">Peripheral membrane protein</topology>
        <orientation evidence="2">Cytoplasmic side</orientation>
    </subcellularLocation>
    <subcellularLocation>
        <location evidence="1">Cytoplasm</location>
        <location evidence="1">Cytoskeleton</location>
    </subcellularLocation>
</comment>
<dbReference type="Gene3D" id="1.10.238.10">
    <property type="entry name" value="EF-hand"/>
    <property type="match status" value="2"/>
</dbReference>
<evidence type="ECO:0000256" key="7">
    <source>
        <dbReference type="ARBA" id="ARBA00022837"/>
    </source>
</evidence>
<evidence type="ECO:0000256" key="3">
    <source>
        <dbReference type="ARBA" id="ARBA00022490"/>
    </source>
</evidence>
<keyword evidence="10" id="KW-0175">Coiled coil</keyword>
<proteinExistence type="predicted"/>
<gene>
    <name evidence="12" type="ORF">LOD99_3390</name>
</gene>
<dbReference type="InterPro" id="IPR043145">
    <property type="entry name" value="Znf_ZZ_sf"/>
</dbReference>
<protein>
    <recommendedName>
        <fullName evidence="11">ZZ-type domain-containing protein</fullName>
    </recommendedName>
</protein>
<feature type="domain" description="ZZ-type" evidence="11">
    <location>
        <begin position="304"/>
        <end position="360"/>
    </location>
</feature>
<dbReference type="AlphaFoldDB" id="A0AAV7JYD8"/>
<feature type="coiled-coil region" evidence="10">
    <location>
        <begin position="494"/>
        <end position="521"/>
    </location>
</feature>
<evidence type="ECO:0000256" key="5">
    <source>
        <dbReference type="ARBA" id="ARBA00022771"/>
    </source>
</evidence>
<evidence type="ECO:0000256" key="1">
    <source>
        <dbReference type="ARBA" id="ARBA00004245"/>
    </source>
</evidence>
<dbReference type="Pfam" id="PF09068">
    <property type="entry name" value="EF-hand_2"/>
    <property type="match status" value="1"/>
</dbReference>